<dbReference type="Gene3D" id="1.10.10.2910">
    <property type="match status" value="1"/>
</dbReference>
<sequence>MKTHSRMMKTKMITYRPNYQRAEKAAYNLLESSKVNALPVKVKKLARRFPNLKIKSYSWFGDKYGMDIDEVCEFADSSEGCCYYKKSEHKYLILYNDTIDNAGRIRWTIAHELGHFILRHNEITDKTIIARNSLSKHEYDAFEKEANCFARTLLAPPKVITALGKIDIPLLSDLCLISIEAASNVLNFINRGFEMGRRHVAKSWAMDLFKDFILEHRYGMKCLECNYYFVLKTVKFCPVCGTEDLTKEKGSNTMIYSQVELNELHTAIQCPRCGNENILGDYCQICGSYLVNMCTGFSEEGVGEPYQGHWHELDNGCGELLSGDARFCTKCGSTSTFYELGILKNWKDEKENMKLREELPF</sequence>
<feature type="domain" description="IrrE N-terminal-like" evidence="1">
    <location>
        <begin position="88"/>
        <end position="157"/>
    </location>
</feature>
<reference evidence="2 3" key="1">
    <citation type="submission" date="2016-10" db="EMBL/GenBank/DDBJ databases">
        <authorList>
            <person name="de Groot N.N."/>
        </authorList>
    </citation>
    <scope>NUCLEOTIDE SEQUENCE [LARGE SCALE GENOMIC DNA]</scope>
    <source>
        <strain evidence="2 3">DSM 2895</strain>
    </source>
</reference>
<gene>
    <name evidence="2" type="ORF">SAMN04487909_10964</name>
</gene>
<organism evidence="2 3">
    <name type="scientific">Aneurinibacillus migulanus</name>
    <name type="common">Bacillus migulanus</name>
    <dbReference type="NCBI Taxonomy" id="47500"/>
    <lineage>
        <taxon>Bacteria</taxon>
        <taxon>Bacillati</taxon>
        <taxon>Bacillota</taxon>
        <taxon>Bacilli</taxon>
        <taxon>Bacillales</taxon>
        <taxon>Paenibacillaceae</taxon>
        <taxon>Aneurinibacillus group</taxon>
        <taxon>Aneurinibacillus</taxon>
    </lineage>
</organism>
<dbReference type="Pfam" id="PF06114">
    <property type="entry name" value="Peptidase_M78"/>
    <property type="match status" value="1"/>
</dbReference>
<dbReference type="EMBL" id="FNED01000009">
    <property type="protein sequence ID" value="SDI91159.1"/>
    <property type="molecule type" value="Genomic_DNA"/>
</dbReference>
<dbReference type="InterPro" id="IPR010359">
    <property type="entry name" value="IrrE_HExxH"/>
</dbReference>
<dbReference type="InterPro" id="IPR036283">
    <property type="entry name" value="NOB1_Zf-like_sf"/>
</dbReference>
<name>A0A1G8PFA5_ANEMI</name>
<evidence type="ECO:0000259" key="1">
    <source>
        <dbReference type="Pfam" id="PF06114"/>
    </source>
</evidence>
<accession>A0A1G8PFA5</accession>
<dbReference type="Proteomes" id="UP000182836">
    <property type="component" value="Unassembled WGS sequence"/>
</dbReference>
<evidence type="ECO:0000313" key="3">
    <source>
        <dbReference type="Proteomes" id="UP000182836"/>
    </source>
</evidence>
<dbReference type="AlphaFoldDB" id="A0A1G8PFA5"/>
<protein>
    <recommendedName>
        <fullName evidence="1">IrrE N-terminal-like domain-containing protein</fullName>
    </recommendedName>
</protein>
<proteinExistence type="predicted"/>
<dbReference type="SUPFAM" id="SSF144206">
    <property type="entry name" value="NOB1 zinc finger-like"/>
    <property type="match status" value="1"/>
</dbReference>
<evidence type="ECO:0000313" key="2">
    <source>
        <dbReference type="EMBL" id="SDI91159.1"/>
    </source>
</evidence>